<gene>
    <name evidence="2" type="ORF">GCM10022232_54250</name>
</gene>
<keyword evidence="1" id="KW-0732">Signal</keyword>
<dbReference type="EMBL" id="BAAAZX010000016">
    <property type="protein sequence ID" value="GAA4007320.1"/>
    <property type="molecule type" value="Genomic_DNA"/>
</dbReference>
<evidence type="ECO:0000313" key="2">
    <source>
        <dbReference type="EMBL" id="GAA4007320.1"/>
    </source>
</evidence>
<protein>
    <recommendedName>
        <fullName evidence="4">Secreted protein</fullName>
    </recommendedName>
</protein>
<dbReference type="Proteomes" id="UP001500456">
    <property type="component" value="Unassembled WGS sequence"/>
</dbReference>
<name>A0ABP7S656_9ACTN</name>
<dbReference type="RefSeq" id="WP_329338168.1">
    <property type="nucleotide sequence ID" value="NZ_BAAAZX010000016.1"/>
</dbReference>
<sequence length="136" mass="14600">MSANRPRRRRVTTLATAVAGVVLTVGLATACDPDDFDNSLGCLSNADTISDSLKEIHEAGWDAAKDPSRTDESIDTIEKNLDKINDDTDDNKVDKAADDLNQAIKDYNKAILDGDTNPDTSEIDAAADELKDVCTS</sequence>
<feature type="chain" id="PRO_5047201579" description="Secreted protein" evidence="1">
    <location>
        <begin position="31"/>
        <end position="136"/>
    </location>
</feature>
<evidence type="ECO:0008006" key="4">
    <source>
        <dbReference type="Google" id="ProtNLM"/>
    </source>
</evidence>
<organism evidence="2 3">
    <name type="scientific">Streptomyces plumbiresistens</name>
    <dbReference type="NCBI Taxonomy" id="511811"/>
    <lineage>
        <taxon>Bacteria</taxon>
        <taxon>Bacillati</taxon>
        <taxon>Actinomycetota</taxon>
        <taxon>Actinomycetes</taxon>
        <taxon>Kitasatosporales</taxon>
        <taxon>Streptomycetaceae</taxon>
        <taxon>Streptomyces</taxon>
    </lineage>
</organism>
<evidence type="ECO:0000313" key="3">
    <source>
        <dbReference type="Proteomes" id="UP001500456"/>
    </source>
</evidence>
<accession>A0ABP7S656</accession>
<keyword evidence="3" id="KW-1185">Reference proteome</keyword>
<proteinExistence type="predicted"/>
<dbReference type="PROSITE" id="PS51257">
    <property type="entry name" value="PROKAR_LIPOPROTEIN"/>
    <property type="match status" value="1"/>
</dbReference>
<comment type="caution">
    <text evidence="2">The sequence shown here is derived from an EMBL/GenBank/DDBJ whole genome shotgun (WGS) entry which is preliminary data.</text>
</comment>
<reference evidence="3" key="1">
    <citation type="journal article" date="2019" name="Int. J. Syst. Evol. Microbiol.">
        <title>The Global Catalogue of Microorganisms (GCM) 10K type strain sequencing project: providing services to taxonomists for standard genome sequencing and annotation.</title>
        <authorList>
            <consortium name="The Broad Institute Genomics Platform"/>
            <consortium name="The Broad Institute Genome Sequencing Center for Infectious Disease"/>
            <person name="Wu L."/>
            <person name="Ma J."/>
        </authorList>
    </citation>
    <scope>NUCLEOTIDE SEQUENCE [LARGE SCALE GENOMIC DNA]</scope>
    <source>
        <strain evidence="3">JCM 16924</strain>
    </source>
</reference>
<feature type="signal peptide" evidence="1">
    <location>
        <begin position="1"/>
        <end position="30"/>
    </location>
</feature>
<evidence type="ECO:0000256" key="1">
    <source>
        <dbReference type="SAM" id="SignalP"/>
    </source>
</evidence>